<protein>
    <submittedName>
        <fullName evidence="3">DNA, contig: SP638</fullName>
    </submittedName>
</protein>
<feature type="signal peptide" evidence="2">
    <location>
        <begin position="1"/>
        <end position="30"/>
    </location>
</feature>
<organism evidence="3 4">
    <name type="scientific">Sphingomonas paucimobilis NBRC 13935</name>
    <dbReference type="NCBI Taxonomy" id="1219050"/>
    <lineage>
        <taxon>Bacteria</taxon>
        <taxon>Pseudomonadati</taxon>
        <taxon>Pseudomonadota</taxon>
        <taxon>Alphaproteobacteria</taxon>
        <taxon>Sphingomonadales</taxon>
        <taxon>Sphingomonadaceae</taxon>
        <taxon>Sphingomonas</taxon>
    </lineage>
</organism>
<keyword evidence="2" id="KW-0732">Signal</keyword>
<sequence length="511" mass="55919">MGKMDGEFMVRIACPWMMVPALVAAMPAQAADAGREGAWAERLGWGPSAAPETGPPPGSDGWLRHQLDDRIDPLPPAIQAQIGGLRISREPVAALVVGTDAMQRDLKAITDPEQKKAARQAYQKAMNGLADEARTRFILRALYSPDQLRERMTWFWFNHFNVQAGKRDIRAMVGDYEETIRTHALGRYRDLLEATLRHPAMLRYLDNDKNAAGKINENYAREIMELHSMGVGSGYTQSDVQELARILTGVGVDQKPDAPKLKPALQPYYLRAGLFEFNPARHDFGTKHFLGHEIKGSGFAEVEQALDLIADSPATASHVSRRIATYFMGDDPPPALVARMAATFRQTHGDIAAVLKTMIRAREFSGALGSGFKDPVGYTLSAVRLGYGDRTVINVRPIIGWIRQMGEGLYDHETPDGYDLSSAAWSAPGQMAARFDIARQIGGGAARLFQAPDADPAMPPPPSPPPALKDSPILAARMPSLGKPTLAALGQAKSPAEWNALYFSSPDFMHR</sequence>
<name>A0A0C9NI94_SPHPI</name>
<keyword evidence="4" id="KW-1185">Reference proteome</keyword>
<dbReference type="EMBL" id="BBJS01000038">
    <property type="protein sequence ID" value="GAN14413.1"/>
    <property type="molecule type" value="Genomic_DNA"/>
</dbReference>
<feature type="chain" id="PRO_5002200204" evidence="2">
    <location>
        <begin position="31"/>
        <end position="511"/>
    </location>
</feature>
<feature type="compositionally biased region" description="Pro residues" evidence="1">
    <location>
        <begin position="457"/>
        <end position="467"/>
    </location>
</feature>
<evidence type="ECO:0000256" key="2">
    <source>
        <dbReference type="SAM" id="SignalP"/>
    </source>
</evidence>
<feature type="region of interest" description="Disordered" evidence="1">
    <location>
        <begin position="450"/>
        <end position="472"/>
    </location>
</feature>
<evidence type="ECO:0000256" key="1">
    <source>
        <dbReference type="SAM" id="MobiDB-lite"/>
    </source>
</evidence>
<dbReference type="Pfam" id="PF08811">
    <property type="entry name" value="DUF1800"/>
    <property type="match status" value="1"/>
</dbReference>
<comment type="caution">
    <text evidence="3">The sequence shown here is derived from an EMBL/GenBank/DDBJ whole genome shotgun (WGS) entry which is preliminary data.</text>
</comment>
<gene>
    <name evidence="3" type="ORF">SP6_38_00010</name>
</gene>
<evidence type="ECO:0000313" key="4">
    <source>
        <dbReference type="Proteomes" id="UP000032025"/>
    </source>
</evidence>
<dbReference type="InterPro" id="IPR014917">
    <property type="entry name" value="DUF1800"/>
</dbReference>
<reference evidence="3 4" key="1">
    <citation type="submission" date="2014-08" db="EMBL/GenBank/DDBJ databases">
        <title>Whole genome shotgun sequence of Sphingomonas paucimobilis NBRC 13935.</title>
        <authorList>
            <person name="Hosoyama A."/>
            <person name="Hashimoto M."/>
            <person name="Hosoyama Y."/>
            <person name="Noguchi M."/>
            <person name="Uohara A."/>
            <person name="Ohji S."/>
            <person name="Katano-Makiyama Y."/>
            <person name="Ichikawa N."/>
            <person name="Kimura A."/>
            <person name="Yamazoe A."/>
            <person name="Fujita N."/>
        </authorList>
    </citation>
    <scope>NUCLEOTIDE SEQUENCE [LARGE SCALE GENOMIC DNA]</scope>
    <source>
        <strain evidence="3 4">NBRC 13935</strain>
    </source>
</reference>
<proteinExistence type="predicted"/>
<accession>A0A0C9NI94</accession>
<dbReference type="AlphaFoldDB" id="A0A0C9NI94"/>
<dbReference type="Proteomes" id="UP000032025">
    <property type="component" value="Unassembled WGS sequence"/>
</dbReference>
<evidence type="ECO:0000313" key="3">
    <source>
        <dbReference type="EMBL" id="GAN14413.1"/>
    </source>
</evidence>